<proteinExistence type="inferred from homology"/>
<evidence type="ECO:0000256" key="5">
    <source>
        <dbReference type="ARBA" id="ARBA00022989"/>
    </source>
</evidence>
<dbReference type="Pfam" id="PF00482">
    <property type="entry name" value="T2SSF"/>
    <property type="match status" value="2"/>
</dbReference>
<dbReference type="PANTHER" id="PTHR30012:SF0">
    <property type="entry name" value="TYPE II SECRETION SYSTEM PROTEIN F-RELATED"/>
    <property type="match status" value="1"/>
</dbReference>
<evidence type="ECO:0000256" key="4">
    <source>
        <dbReference type="ARBA" id="ARBA00022692"/>
    </source>
</evidence>
<feature type="domain" description="Type II secretion system protein GspF" evidence="8">
    <location>
        <begin position="214"/>
        <end position="336"/>
    </location>
</feature>
<dbReference type="InterPro" id="IPR018076">
    <property type="entry name" value="T2SS_GspF_dom"/>
</dbReference>
<dbReference type="NCBIfam" id="NF041012">
    <property type="entry name" value="T4P_ComGB"/>
    <property type="match status" value="1"/>
</dbReference>
<keyword evidence="10" id="KW-1185">Reference proteome</keyword>
<dbReference type="InterPro" id="IPR003004">
    <property type="entry name" value="GspF/PilC"/>
</dbReference>
<dbReference type="InterPro" id="IPR042094">
    <property type="entry name" value="T2SS_GspF_sf"/>
</dbReference>
<evidence type="ECO:0000313" key="9">
    <source>
        <dbReference type="EMBL" id="MCP8967101.1"/>
    </source>
</evidence>
<protein>
    <submittedName>
        <fullName evidence="9">Type II secretion system F family protein</fullName>
    </submittedName>
</protein>
<dbReference type="Gene3D" id="1.20.81.30">
    <property type="entry name" value="Type II secretion system (T2SS), domain F"/>
    <property type="match status" value="2"/>
</dbReference>
<keyword evidence="6 7" id="KW-0472">Membrane</keyword>
<comment type="similarity">
    <text evidence="2">Belongs to the GSP F family.</text>
</comment>
<keyword evidence="4 7" id="KW-0812">Transmembrane</keyword>
<dbReference type="Proteomes" id="UP001156102">
    <property type="component" value="Unassembled WGS sequence"/>
</dbReference>
<dbReference type="GO" id="GO:0005886">
    <property type="term" value="C:plasma membrane"/>
    <property type="evidence" value="ECO:0007669"/>
    <property type="project" value="UniProtKB-SubCell"/>
</dbReference>
<evidence type="ECO:0000256" key="6">
    <source>
        <dbReference type="ARBA" id="ARBA00023136"/>
    </source>
</evidence>
<comment type="subcellular location">
    <subcellularLocation>
        <location evidence="1">Cell membrane</location>
        <topology evidence="1">Multi-pass membrane protein</topology>
    </subcellularLocation>
</comment>
<dbReference type="AlphaFoldDB" id="A0AA41X197"/>
<evidence type="ECO:0000256" key="2">
    <source>
        <dbReference type="ARBA" id="ARBA00005745"/>
    </source>
</evidence>
<dbReference type="PANTHER" id="PTHR30012">
    <property type="entry name" value="GENERAL SECRETION PATHWAY PROTEIN"/>
    <property type="match status" value="1"/>
</dbReference>
<comment type="caution">
    <text evidence="9">The sequence shown here is derived from an EMBL/GenBank/DDBJ whole genome shotgun (WGS) entry which is preliminary data.</text>
</comment>
<gene>
    <name evidence="9" type="ORF">NK662_00935</name>
</gene>
<evidence type="ECO:0000313" key="10">
    <source>
        <dbReference type="Proteomes" id="UP001156102"/>
    </source>
</evidence>
<name>A0AA41X197_9BACI</name>
<evidence type="ECO:0000256" key="7">
    <source>
        <dbReference type="SAM" id="Phobius"/>
    </source>
</evidence>
<keyword evidence="5 7" id="KW-1133">Transmembrane helix</keyword>
<organism evidence="9 10">
    <name type="scientific">Ectobacillus ponti</name>
    <dbReference type="NCBI Taxonomy" id="2961894"/>
    <lineage>
        <taxon>Bacteria</taxon>
        <taxon>Bacillati</taxon>
        <taxon>Bacillota</taxon>
        <taxon>Bacilli</taxon>
        <taxon>Bacillales</taxon>
        <taxon>Bacillaceae</taxon>
        <taxon>Ectobacillus</taxon>
    </lineage>
</organism>
<reference evidence="9" key="1">
    <citation type="submission" date="2022-07" db="EMBL/GenBank/DDBJ databases">
        <authorList>
            <person name="Li W.-J."/>
            <person name="Deng Q.-Q."/>
        </authorList>
    </citation>
    <scope>NUCLEOTIDE SEQUENCE</scope>
    <source>
        <strain evidence="9">SYSU M60031</strain>
    </source>
</reference>
<dbReference type="InterPro" id="IPR047692">
    <property type="entry name" value="T4P_ComGB"/>
</dbReference>
<feature type="transmembrane region" description="Helical" evidence="7">
    <location>
        <begin position="154"/>
        <end position="180"/>
    </location>
</feature>
<feature type="transmembrane region" description="Helical" evidence="7">
    <location>
        <begin position="305"/>
        <end position="333"/>
    </location>
</feature>
<dbReference type="PRINTS" id="PR00812">
    <property type="entry name" value="BCTERIALGSPF"/>
</dbReference>
<evidence type="ECO:0000256" key="1">
    <source>
        <dbReference type="ARBA" id="ARBA00004651"/>
    </source>
</evidence>
<sequence>MSDKRRRWSLKEQAILLRQLADLLQKGYTLRRALEFVQLHMPAAKQEQLREAVLQLKTGQSLHDVFCGLQFHAEMLSYLFFAERHGDIVQALRQSSVLLERKQRRADKLKSALRYPLFLLTFFLGLVFLFNTVLLPQFSSLYTSVQAASGSVSIPLLILQALPKLCLILLAIVVLGFVYFRLSFRRLPAEEQMKRLLRIPVARSCLRSLHSHSFSIQLSSLLQGGLSVLDALILMGQQQHQPFLQHEAAAIKHALAGGEGLEQQLQKRPYYEKELVYVVAHGQANGALAEELADYAEMALERLEAFIAAATAAIQPLCFLVIGLLVVLLYMAIMLPMFNMMQTI</sequence>
<feature type="transmembrane region" description="Helical" evidence="7">
    <location>
        <begin position="112"/>
        <end position="134"/>
    </location>
</feature>
<evidence type="ECO:0000259" key="8">
    <source>
        <dbReference type="Pfam" id="PF00482"/>
    </source>
</evidence>
<evidence type="ECO:0000256" key="3">
    <source>
        <dbReference type="ARBA" id="ARBA00022475"/>
    </source>
</evidence>
<feature type="domain" description="Type II secretion system protein GspF" evidence="8">
    <location>
        <begin position="17"/>
        <end position="136"/>
    </location>
</feature>
<keyword evidence="3" id="KW-1003">Cell membrane</keyword>
<dbReference type="RefSeq" id="WP_254756431.1">
    <property type="nucleotide sequence ID" value="NZ_JANCLT010000001.1"/>
</dbReference>
<accession>A0AA41X197</accession>
<dbReference type="EMBL" id="JANCLT010000001">
    <property type="protein sequence ID" value="MCP8967101.1"/>
    <property type="molecule type" value="Genomic_DNA"/>
</dbReference>